<sequence length="99" mass="10576">MTAPSPLPASPLHLIFRPAAHPLPPSGQSLASSSTVPFFALTVLAKLLVLPVPSAALQAYNHLFPACTISDQAYANMPRFPINGPRAMVHFHNLIINGR</sequence>
<name>F2TGJ9_AJEDA</name>
<gene>
    <name evidence="1" type="ORF">BDDG_05306</name>
</gene>
<protein>
    <submittedName>
        <fullName evidence="1">Uncharacterized protein</fullName>
    </submittedName>
</protein>
<proteinExistence type="predicted"/>
<evidence type="ECO:0000313" key="1">
    <source>
        <dbReference type="EMBL" id="EGE82362.1"/>
    </source>
</evidence>
<reference evidence="1" key="1">
    <citation type="submission" date="2010-03" db="EMBL/GenBank/DDBJ databases">
        <title>Annotation of Blastomyces dermatitidis strain ATCC 18188.</title>
        <authorList>
            <consortium name="The Broad Institute Genome Sequencing Platform"/>
            <consortium name="Broad Institute Genome Sequencing Center for Infectious Disease."/>
            <person name="Cuomo C."/>
            <person name="Klein B."/>
            <person name="Sullivan T."/>
            <person name="Heitman J."/>
            <person name="Young S."/>
            <person name="Zeng Q."/>
            <person name="Gargeya S."/>
            <person name="Alvarado L."/>
            <person name="Berlin A.M."/>
            <person name="Chapman S.B."/>
            <person name="Chen Z."/>
            <person name="Freedman E."/>
            <person name="Gellesch M."/>
            <person name="Goldberg J."/>
            <person name="Griggs A."/>
            <person name="Gujja S."/>
            <person name="Heilman E."/>
            <person name="Heiman D."/>
            <person name="Howarth C."/>
            <person name="Mehta T."/>
            <person name="Neiman D."/>
            <person name="Pearson M."/>
            <person name="Roberts A."/>
            <person name="Saif S."/>
            <person name="Shea T."/>
            <person name="Shenoy N."/>
            <person name="Sisk P."/>
            <person name="Stolte C."/>
            <person name="Sykes S."/>
            <person name="White J."/>
            <person name="Yandava C."/>
            <person name="Haas B."/>
            <person name="Nusbaum C."/>
            <person name="Birren B."/>
        </authorList>
    </citation>
    <scope>NUCLEOTIDE SEQUENCE [LARGE SCALE GENOMIC DNA]</scope>
    <source>
        <strain evidence="1">ATCC 18188</strain>
    </source>
</reference>
<accession>F2TGJ9</accession>
<dbReference type="HOGENOM" id="CLU_156663_0_0_1"/>
<dbReference type="AlphaFoldDB" id="F2TGJ9"/>
<dbReference type="Proteomes" id="UP000007802">
    <property type="component" value="Unassembled WGS sequence"/>
</dbReference>
<organism evidence="1">
    <name type="scientific">Ajellomyces dermatitidis (strain ATCC 18188 / CBS 674.68)</name>
    <name type="common">Blastomyces dermatitidis</name>
    <dbReference type="NCBI Taxonomy" id="653446"/>
    <lineage>
        <taxon>Eukaryota</taxon>
        <taxon>Fungi</taxon>
        <taxon>Dikarya</taxon>
        <taxon>Ascomycota</taxon>
        <taxon>Pezizomycotina</taxon>
        <taxon>Eurotiomycetes</taxon>
        <taxon>Eurotiomycetidae</taxon>
        <taxon>Onygenales</taxon>
        <taxon>Ajellomycetaceae</taxon>
        <taxon>Blastomyces</taxon>
    </lineage>
</organism>
<dbReference type="EMBL" id="GG749433">
    <property type="protein sequence ID" value="EGE82362.1"/>
    <property type="molecule type" value="Genomic_DNA"/>
</dbReference>